<accession>A0ABV6UI36</accession>
<evidence type="ECO:0000256" key="1">
    <source>
        <dbReference type="ARBA" id="ARBA00023015"/>
    </source>
</evidence>
<dbReference type="PANTHER" id="PTHR30146:SF153">
    <property type="entry name" value="LACTOSE OPERON REPRESSOR"/>
    <property type="match status" value="1"/>
</dbReference>
<dbReference type="InterPro" id="IPR046335">
    <property type="entry name" value="LacI/GalR-like_sensor"/>
</dbReference>
<dbReference type="Gene3D" id="1.10.260.40">
    <property type="entry name" value="lambda repressor-like DNA-binding domains"/>
    <property type="match status" value="1"/>
</dbReference>
<evidence type="ECO:0000256" key="3">
    <source>
        <dbReference type="ARBA" id="ARBA00023163"/>
    </source>
</evidence>
<dbReference type="InterPro" id="IPR028082">
    <property type="entry name" value="Peripla_BP_I"/>
</dbReference>
<dbReference type="GO" id="GO:0003677">
    <property type="term" value="F:DNA binding"/>
    <property type="evidence" value="ECO:0007669"/>
    <property type="project" value="UniProtKB-KW"/>
</dbReference>
<dbReference type="CDD" id="cd01392">
    <property type="entry name" value="HTH_LacI"/>
    <property type="match status" value="1"/>
</dbReference>
<keyword evidence="1" id="KW-0805">Transcription regulation</keyword>
<dbReference type="Pfam" id="PF13377">
    <property type="entry name" value="Peripla_BP_3"/>
    <property type="match status" value="1"/>
</dbReference>
<dbReference type="SMART" id="SM00354">
    <property type="entry name" value="HTH_LACI"/>
    <property type="match status" value="1"/>
</dbReference>
<reference evidence="6 7" key="1">
    <citation type="submission" date="2024-09" db="EMBL/GenBank/DDBJ databases">
        <authorList>
            <person name="Lee S.D."/>
        </authorList>
    </citation>
    <scope>NUCLEOTIDE SEQUENCE [LARGE SCALE GENOMIC DNA]</scope>
    <source>
        <strain evidence="6 7">N1-5</strain>
    </source>
</reference>
<evidence type="ECO:0000259" key="5">
    <source>
        <dbReference type="PROSITE" id="PS50932"/>
    </source>
</evidence>
<keyword evidence="2 6" id="KW-0238">DNA-binding</keyword>
<gene>
    <name evidence="6" type="ORF">ACEZDJ_07445</name>
</gene>
<proteinExistence type="predicted"/>
<organism evidence="6 7">
    <name type="scientific">Streptacidiphilus cavernicola</name>
    <dbReference type="NCBI Taxonomy" id="3342716"/>
    <lineage>
        <taxon>Bacteria</taxon>
        <taxon>Bacillati</taxon>
        <taxon>Actinomycetota</taxon>
        <taxon>Actinomycetes</taxon>
        <taxon>Kitasatosporales</taxon>
        <taxon>Streptomycetaceae</taxon>
        <taxon>Streptacidiphilus</taxon>
    </lineage>
</organism>
<evidence type="ECO:0000313" key="6">
    <source>
        <dbReference type="EMBL" id="MFC1401118.1"/>
    </source>
</evidence>
<evidence type="ECO:0000313" key="7">
    <source>
        <dbReference type="Proteomes" id="UP001592528"/>
    </source>
</evidence>
<comment type="caution">
    <text evidence="6">The sequence shown here is derived from an EMBL/GenBank/DDBJ whole genome shotgun (WGS) entry which is preliminary data.</text>
</comment>
<dbReference type="SUPFAM" id="SSF47413">
    <property type="entry name" value="lambda repressor-like DNA-binding domains"/>
    <property type="match status" value="1"/>
</dbReference>
<dbReference type="Gene3D" id="3.40.50.2300">
    <property type="match status" value="2"/>
</dbReference>
<dbReference type="InterPro" id="IPR010982">
    <property type="entry name" value="Lambda_DNA-bd_dom_sf"/>
</dbReference>
<dbReference type="PROSITE" id="PS50932">
    <property type="entry name" value="HTH_LACI_2"/>
    <property type="match status" value="1"/>
</dbReference>
<dbReference type="Proteomes" id="UP001592528">
    <property type="component" value="Unassembled WGS sequence"/>
</dbReference>
<dbReference type="RefSeq" id="WP_030256849.1">
    <property type="nucleotide sequence ID" value="NZ_JBHEZZ010000003.1"/>
</dbReference>
<protein>
    <submittedName>
        <fullName evidence="6">LacI family DNA-binding transcriptional regulator</fullName>
    </submittedName>
</protein>
<dbReference type="SUPFAM" id="SSF53822">
    <property type="entry name" value="Periplasmic binding protein-like I"/>
    <property type="match status" value="1"/>
</dbReference>
<evidence type="ECO:0000256" key="4">
    <source>
        <dbReference type="SAM" id="MobiDB-lite"/>
    </source>
</evidence>
<dbReference type="InterPro" id="IPR000843">
    <property type="entry name" value="HTH_LacI"/>
</dbReference>
<sequence length="338" mass="36047">MTETFKPPSQADVAALAGVSSQTVSRVANERSNVDEETRQRVLSAMQVLGYRPNSAARALVTGRFRMLGVISFSLSAHGNSRTLQAISEAAQTAGYSVNLVGPESQTGGAMRKAFSKLTGQGVDGIIMIEAQILDHPDLRLPSGVPVVVADGDPDQLHPSVDNNQAVGAEAATAHLLGLGHRTVWHLAGPQDSYSARRRAAAWFSTLKRAGAPVPAVLYGDWSAGSGYAIGRRLAEDKDVTAVFVANDHMALGLIKALREAGREVPRDVSVIGYDDIPESGFFHPPLTTVHQDFEEVGRLCVSLLLDQLAHGHRPGGEERSMVTPQLVVRESTAPPPR</sequence>
<feature type="domain" description="HTH lacI-type" evidence="5">
    <location>
        <begin position="8"/>
        <end position="62"/>
    </location>
</feature>
<dbReference type="Pfam" id="PF00356">
    <property type="entry name" value="LacI"/>
    <property type="match status" value="1"/>
</dbReference>
<keyword evidence="3" id="KW-0804">Transcription</keyword>
<name>A0ABV6UI36_9ACTN</name>
<dbReference type="EMBL" id="JBHEZZ010000003">
    <property type="protein sequence ID" value="MFC1401118.1"/>
    <property type="molecule type" value="Genomic_DNA"/>
</dbReference>
<feature type="region of interest" description="Disordered" evidence="4">
    <location>
        <begin position="313"/>
        <end position="338"/>
    </location>
</feature>
<dbReference type="CDD" id="cd01574">
    <property type="entry name" value="PBP1_LacI"/>
    <property type="match status" value="1"/>
</dbReference>
<keyword evidence="7" id="KW-1185">Reference proteome</keyword>
<evidence type="ECO:0000256" key="2">
    <source>
        <dbReference type="ARBA" id="ARBA00023125"/>
    </source>
</evidence>
<dbReference type="PANTHER" id="PTHR30146">
    <property type="entry name" value="LACI-RELATED TRANSCRIPTIONAL REPRESSOR"/>
    <property type="match status" value="1"/>
</dbReference>